<gene>
    <name evidence="1" type="ORF">E2C01_083937</name>
</gene>
<comment type="caution">
    <text evidence="1">The sequence shown here is derived from an EMBL/GenBank/DDBJ whole genome shotgun (WGS) entry which is preliminary data.</text>
</comment>
<dbReference type="Proteomes" id="UP000324222">
    <property type="component" value="Unassembled WGS sequence"/>
</dbReference>
<keyword evidence="2" id="KW-1185">Reference proteome</keyword>
<sequence>MTAGAGWVAGGGRVAEPCLVSTWAQCGTDRRGGEVCASRLPLVYSCAPSPLSRRCCPLGRAWVRGFGVHLLDVFTGTRVAPSRLDLPPPPPEVFPLSDIVTQPRSVTQAARRVLAGPGQPPGTPGTILPPRSVCLRPASLERLAG</sequence>
<evidence type="ECO:0000313" key="2">
    <source>
        <dbReference type="Proteomes" id="UP000324222"/>
    </source>
</evidence>
<dbReference type="EMBL" id="VSRR010079633">
    <property type="protein sequence ID" value="MPC89009.1"/>
    <property type="molecule type" value="Genomic_DNA"/>
</dbReference>
<proteinExistence type="predicted"/>
<reference evidence="1 2" key="1">
    <citation type="submission" date="2019-05" db="EMBL/GenBank/DDBJ databases">
        <title>Another draft genome of Portunus trituberculatus and its Hox gene families provides insights of decapod evolution.</title>
        <authorList>
            <person name="Jeong J.-H."/>
            <person name="Song I."/>
            <person name="Kim S."/>
            <person name="Choi T."/>
            <person name="Kim D."/>
            <person name="Ryu S."/>
            <person name="Kim W."/>
        </authorList>
    </citation>
    <scope>NUCLEOTIDE SEQUENCE [LARGE SCALE GENOMIC DNA]</scope>
    <source>
        <tissue evidence="1">Muscle</tissue>
    </source>
</reference>
<protein>
    <submittedName>
        <fullName evidence="1">Uncharacterized protein</fullName>
    </submittedName>
</protein>
<dbReference type="AlphaFoldDB" id="A0A5B7J2W9"/>
<name>A0A5B7J2W9_PORTR</name>
<organism evidence="1 2">
    <name type="scientific">Portunus trituberculatus</name>
    <name type="common">Swimming crab</name>
    <name type="synonym">Neptunus trituberculatus</name>
    <dbReference type="NCBI Taxonomy" id="210409"/>
    <lineage>
        <taxon>Eukaryota</taxon>
        <taxon>Metazoa</taxon>
        <taxon>Ecdysozoa</taxon>
        <taxon>Arthropoda</taxon>
        <taxon>Crustacea</taxon>
        <taxon>Multicrustacea</taxon>
        <taxon>Malacostraca</taxon>
        <taxon>Eumalacostraca</taxon>
        <taxon>Eucarida</taxon>
        <taxon>Decapoda</taxon>
        <taxon>Pleocyemata</taxon>
        <taxon>Brachyura</taxon>
        <taxon>Eubrachyura</taxon>
        <taxon>Portunoidea</taxon>
        <taxon>Portunidae</taxon>
        <taxon>Portuninae</taxon>
        <taxon>Portunus</taxon>
    </lineage>
</organism>
<accession>A0A5B7J2W9</accession>
<evidence type="ECO:0000313" key="1">
    <source>
        <dbReference type="EMBL" id="MPC89009.1"/>
    </source>
</evidence>